<accession>A0ABQ5U531</accession>
<dbReference type="PANTHER" id="PTHR30543:SF31">
    <property type="entry name" value="NADPH-DEPENDENT AZOREDUCTASE AZR"/>
    <property type="match status" value="1"/>
</dbReference>
<dbReference type="InterPro" id="IPR029039">
    <property type="entry name" value="Flavoprotein-like_sf"/>
</dbReference>
<name>A0ABQ5U531_9PROT</name>
<dbReference type="Pfam" id="PF03358">
    <property type="entry name" value="FMN_red"/>
    <property type="match status" value="1"/>
</dbReference>
<reference evidence="2" key="2">
    <citation type="submission" date="2023-01" db="EMBL/GenBank/DDBJ databases">
        <title>Draft genome sequence of Sneathiella chinensis strain NBRC 103408.</title>
        <authorList>
            <person name="Sun Q."/>
            <person name="Mori K."/>
        </authorList>
    </citation>
    <scope>NUCLEOTIDE SEQUENCE</scope>
    <source>
        <strain evidence="2">NBRC 103408</strain>
    </source>
</reference>
<dbReference type="PANTHER" id="PTHR30543">
    <property type="entry name" value="CHROMATE REDUCTASE"/>
    <property type="match status" value="1"/>
</dbReference>
<evidence type="ECO:0000313" key="3">
    <source>
        <dbReference type="Proteomes" id="UP001161409"/>
    </source>
</evidence>
<protein>
    <submittedName>
        <fullName evidence="2">Flavoprotein</fullName>
    </submittedName>
</protein>
<organism evidence="2 3">
    <name type="scientific">Sneathiella chinensis</name>
    <dbReference type="NCBI Taxonomy" id="349750"/>
    <lineage>
        <taxon>Bacteria</taxon>
        <taxon>Pseudomonadati</taxon>
        <taxon>Pseudomonadota</taxon>
        <taxon>Alphaproteobacteria</taxon>
        <taxon>Sneathiellales</taxon>
        <taxon>Sneathiellaceae</taxon>
        <taxon>Sneathiella</taxon>
    </lineage>
</organism>
<proteinExistence type="predicted"/>
<evidence type="ECO:0000313" key="2">
    <source>
        <dbReference type="EMBL" id="GLQ07275.1"/>
    </source>
</evidence>
<sequence length="201" mass="22626">MSKIGIIIGSVRDKSQSARIAHHIQDRLARQPEQPETVLFSLKDLALPLWSEEKWQADSPLSRDWAPVSASLARCDGFVFVVPEWAGMAPPHLKNFLLMCDQGELAHKPCQLIGVSAGMGGAYPVAELRMSGYKNNFLMWLPDHMILRQVNDLFTSDPATPLDDRLNQRLDYCLRFLTETARALTPVRQTCQDLSTYKNGM</sequence>
<reference evidence="2" key="1">
    <citation type="journal article" date="2014" name="Int. J. Syst. Evol. Microbiol.">
        <title>Complete genome of a new Firmicutes species belonging to the dominant human colonic microbiota ('Ruminococcus bicirculans') reveals two chromosomes and a selective capacity to utilize plant glucans.</title>
        <authorList>
            <consortium name="NISC Comparative Sequencing Program"/>
            <person name="Wegmann U."/>
            <person name="Louis P."/>
            <person name="Goesmann A."/>
            <person name="Henrissat B."/>
            <person name="Duncan S.H."/>
            <person name="Flint H.J."/>
        </authorList>
    </citation>
    <scope>NUCLEOTIDE SEQUENCE</scope>
    <source>
        <strain evidence="2">NBRC 103408</strain>
    </source>
</reference>
<feature type="domain" description="NADPH-dependent FMN reductase-like" evidence="1">
    <location>
        <begin position="3"/>
        <end position="135"/>
    </location>
</feature>
<comment type="caution">
    <text evidence="2">The sequence shown here is derived from an EMBL/GenBank/DDBJ whole genome shotgun (WGS) entry which is preliminary data.</text>
</comment>
<dbReference type="EMBL" id="BSNF01000008">
    <property type="protein sequence ID" value="GLQ07275.1"/>
    <property type="molecule type" value="Genomic_DNA"/>
</dbReference>
<dbReference type="InterPro" id="IPR050712">
    <property type="entry name" value="NAD(P)H-dep_reductase"/>
</dbReference>
<keyword evidence="3" id="KW-1185">Reference proteome</keyword>
<dbReference type="SUPFAM" id="SSF52218">
    <property type="entry name" value="Flavoproteins"/>
    <property type="match status" value="1"/>
</dbReference>
<dbReference type="Proteomes" id="UP001161409">
    <property type="component" value="Unassembled WGS sequence"/>
</dbReference>
<dbReference type="Gene3D" id="3.40.50.360">
    <property type="match status" value="1"/>
</dbReference>
<gene>
    <name evidence="2" type="ORF">GCM10007924_24960</name>
</gene>
<evidence type="ECO:0000259" key="1">
    <source>
        <dbReference type="Pfam" id="PF03358"/>
    </source>
</evidence>
<dbReference type="RefSeq" id="WP_169561330.1">
    <property type="nucleotide sequence ID" value="NZ_BSNF01000008.1"/>
</dbReference>
<dbReference type="InterPro" id="IPR005025">
    <property type="entry name" value="FMN_Rdtase-like_dom"/>
</dbReference>